<evidence type="ECO:0000313" key="7">
    <source>
        <dbReference type="EMBL" id="MBY5959277.1"/>
    </source>
</evidence>
<dbReference type="Pfam" id="PF01025">
    <property type="entry name" value="GrpE"/>
    <property type="match status" value="1"/>
</dbReference>
<dbReference type="GO" id="GO:0042803">
    <property type="term" value="F:protein homodimerization activity"/>
    <property type="evidence" value="ECO:0007669"/>
    <property type="project" value="InterPro"/>
</dbReference>
<evidence type="ECO:0000256" key="1">
    <source>
        <dbReference type="ARBA" id="ARBA00009054"/>
    </source>
</evidence>
<dbReference type="PROSITE" id="PS01071">
    <property type="entry name" value="GRPE"/>
    <property type="match status" value="1"/>
</dbReference>
<dbReference type="SUPFAM" id="SSF58014">
    <property type="entry name" value="Coiled-coil domain of nucleotide exchange factor GrpE"/>
    <property type="match status" value="1"/>
</dbReference>
<evidence type="ECO:0000256" key="4">
    <source>
        <dbReference type="RuleBase" id="RU000639"/>
    </source>
</evidence>
<dbReference type="PRINTS" id="PR00773">
    <property type="entry name" value="GRPEPROTEIN"/>
</dbReference>
<dbReference type="SUPFAM" id="SSF51064">
    <property type="entry name" value="Head domain of nucleotide exchange factor GrpE"/>
    <property type="match status" value="1"/>
</dbReference>
<keyword evidence="3" id="KW-0963">Cytoplasm</keyword>
<evidence type="ECO:0000256" key="3">
    <source>
        <dbReference type="HAMAP-Rule" id="MF_01151"/>
    </source>
</evidence>
<dbReference type="InterPro" id="IPR009012">
    <property type="entry name" value="GrpE_head"/>
</dbReference>
<evidence type="ECO:0000256" key="5">
    <source>
        <dbReference type="RuleBase" id="RU004478"/>
    </source>
</evidence>
<dbReference type="GO" id="GO:0006457">
    <property type="term" value="P:protein folding"/>
    <property type="evidence" value="ECO:0007669"/>
    <property type="project" value="InterPro"/>
</dbReference>
<dbReference type="GO" id="GO:0005737">
    <property type="term" value="C:cytoplasm"/>
    <property type="evidence" value="ECO:0007669"/>
    <property type="project" value="UniProtKB-SubCell"/>
</dbReference>
<dbReference type="GO" id="GO:0051087">
    <property type="term" value="F:protein-folding chaperone binding"/>
    <property type="evidence" value="ECO:0007669"/>
    <property type="project" value="InterPro"/>
</dbReference>
<evidence type="ECO:0000256" key="2">
    <source>
        <dbReference type="ARBA" id="ARBA00023186"/>
    </source>
</evidence>
<dbReference type="AlphaFoldDB" id="A0A953L805"/>
<keyword evidence="2 3" id="KW-0143">Chaperone</keyword>
<dbReference type="PANTHER" id="PTHR21237">
    <property type="entry name" value="GRPE PROTEIN"/>
    <property type="match status" value="1"/>
</dbReference>
<feature type="compositionally biased region" description="Basic and acidic residues" evidence="6">
    <location>
        <begin position="19"/>
        <end position="35"/>
    </location>
</feature>
<comment type="subcellular location">
    <subcellularLocation>
        <location evidence="3">Cytoplasm</location>
    </subcellularLocation>
</comment>
<sequence length="185" mass="21435">MSKKRNNQTDEETLDQDVNSDKQETTADSDSREETNTVSDLETEIQELRDKYLRLFAEFDNFKKRSLREKIEQSKMAGQEVIQALLPVLDDFDRAKKNADDPENEEYFSEGVELVYNKLYQTLQQQGLEVMDPSNIDFDPELHDAIADIEVQDESLKGKIIDYIEKGYLLNGKIIRHAKVVVGKR</sequence>
<gene>
    <name evidence="3" type="primary">grpE</name>
    <name evidence="7" type="ORF">KUV50_14085</name>
</gene>
<dbReference type="InterPro" id="IPR000740">
    <property type="entry name" value="GrpE"/>
</dbReference>
<comment type="function">
    <text evidence="3 4">Participates actively in the response to hyperosmotic and heat shock by preventing the aggregation of stress-denatured proteins, in association with DnaK and GrpE. It is the nucleotide exchange factor for DnaK and may function as a thermosensor. Unfolded proteins bind initially to DnaJ; upon interaction with the DnaJ-bound protein, DnaK hydrolyzes its bound ATP, resulting in the formation of a stable complex. GrpE releases ADP from DnaK; ATP binding to DnaK triggers the release of the substrate protein, thus completing the reaction cycle. Several rounds of ATP-dependent interactions between DnaJ, DnaK and GrpE are required for fully efficient folding.</text>
</comment>
<keyword evidence="3 4" id="KW-0346">Stress response</keyword>
<dbReference type="PANTHER" id="PTHR21237:SF23">
    <property type="entry name" value="GRPE PROTEIN HOMOLOG, MITOCHONDRIAL"/>
    <property type="match status" value="1"/>
</dbReference>
<comment type="subunit">
    <text evidence="3">Homodimer.</text>
</comment>
<proteinExistence type="inferred from homology"/>
<dbReference type="RefSeq" id="WP_222580813.1">
    <property type="nucleotide sequence ID" value="NZ_JAHVHU010000013.1"/>
</dbReference>
<dbReference type="HAMAP" id="MF_01151">
    <property type="entry name" value="GrpE"/>
    <property type="match status" value="1"/>
</dbReference>
<dbReference type="InterPro" id="IPR013805">
    <property type="entry name" value="GrpE_CC"/>
</dbReference>
<comment type="similarity">
    <text evidence="1 3 5">Belongs to the GrpE family.</text>
</comment>
<feature type="region of interest" description="Disordered" evidence="6">
    <location>
        <begin position="1"/>
        <end position="42"/>
    </location>
</feature>
<dbReference type="Gene3D" id="2.30.22.10">
    <property type="entry name" value="Head domain of nucleotide exchange factor GrpE"/>
    <property type="match status" value="1"/>
</dbReference>
<reference evidence="7" key="1">
    <citation type="submission" date="2021-06" db="EMBL/GenBank/DDBJ databases">
        <title>44 bacteria genomes isolated from Dapeng, Shenzhen.</title>
        <authorList>
            <person name="Zheng W."/>
            <person name="Yu S."/>
            <person name="Huang Y."/>
        </authorList>
    </citation>
    <scope>NUCLEOTIDE SEQUENCE</scope>
    <source>
        <strain evidence="7">DP5N28-2</strain>
    </source>
</reference>
<dbReference type="EMBL" id="JAHVHU010000013">
    <property type="protein sequence ID" value="MBY5959277.1"/>
    <property type="molecule type" value="Genomic_DNA"/>
</dbReference>
<protein>
    <recommendedName>
        <fullName evidence="3 4">Protein GrpE</fullName>
    </recommendedName>
    <alternativeName>
        <fullName evidence="3">HSP-70 cofactor</fullName>
    </alternativeName>
</protein>
<dbReference type="Proteomes" id="UP000753961">
    <property type="component" value="Unassembled WGS sequence"/>
</dbReference>
<accession>A0A953L805</accession>
<keyword evidence="8" id="KW-1185">Reference proteome</keyword>
<dbReference type="GO" id="GO:0051082">
    <property type="term" value="F:unfolded protein binding"/>
    <property type="evidence" value="ECO:0007669"/>
    <property type="project" value="TreeGrafter"/>
</dbReference>
<dbReference type="CDD" id="cd00446">
    <property type="entry name" value="GrpE"/>
    <property type="match status" value="1"/>
</dbReference>
<dbReference type="Gene3D" id="3.90.20.20">
    <property type="match status" value="1"/>
</dbReference>
<organism evidence="7 8">
    <name type="scientific">Membranihabitans marinus</name>
    <dbReference type="NCBI Taxonomy" id="1227546"/>
    <lineage>
        <taxon>Bacteria</taxon>
        <taxon>Pseudomonadati</taxon>
        <taxon>Bacteroidota</taxon>
        <taxon>Saprospiria</taxon>
        <taxon>Saprospirales</taxon>
        <taxon>Saprospiraceae</taxon>
        <taxon>Membranihabitans</taxon>
    </lineage>
</organism>
<comment type="caution">
    <text evidence="7">The sequence shown here is derived from an EMBL/GenBank/DDBJ whole genome shotgun (WGS) entry which is preliminary data.</text>
</comment>
<dbReference type="GO" id="GO:0000774">
    <property type="term" value="F:adenyl-nucleotide exchange factor activity"/>
    <property type="evidence" value="ECO:0007669"/>
    <property type="project" value="InterPro"/>
</dbReference>
<evidence type="ECO:0000256" key="6">
    <source>
        <dbReference type="SAM" id="MobiDB-lite"/>
    </source>
</evidence>
<name>A0A953L805_9BACT</name>
<evidence type="ECO:0000313" key="8">
    <source>
        <dbReference type="Proteomes" id="UP000753961"/>
    </source>
</evidence>